<dbReference type="EMBL" id="SLWM01000011">
    <property type="protein sequence ID" value="TCO18850.1"/>
    <property type="molecule type" value="Genomic_DNA"/>
</dbReference>
<keyword evidence="1" id="KW-1133">Transmembrane helix</keyword>
<evidence type="ECO:0000256" key="1">
    <source>
        <dbReference type="SAM" id="Phobius"/>
    </source>
</evidence>
<keyword evidence="1" id="KW-0472">Membrane</keyword>
<dbReference type="Proteomes" id="UP000295818">
    <property type="component" value="Unassembled WGS sequence"/>
</dbReference>
<organism evidence="2 3">
    <name type="scientific">Kribbella orskensis</name>
    <dbReference type="NCBI Taxonomy" id="2512216"/>
    <lineage>
        <taxon>Bacteria</taxon>
        <taxon>Bacillati</taxon>
        <taxon>Actinomycetota</taxon>
        <taxon>Actinomycetes</taxon>
        <taxon>Propionibacteriales</taxon>
        <taxon>Kribbellaceae</taxon>
        <taxon>Kribbella</taxon>
    </lineage>
</organism>
<feature type="transmembrane region" description="Helical" evidence="1">
    <location>
        <begin position="57"/>
        <end position="79"/>
    </location>
</feature>
<keyword evidence="3" id="KW-1185">Reference proteome</keyword>
<feature type="transmembrane region" description="Helical" evidence="1">
    <location>
        <begin position="33"/>
        <end position="50"/>
    </location>
</feature>
<evidence type="ECO:0000313" key="3">
    <source>
        <dbReference type="Proteomes" id="UP000295818"/>
    </source>
</evidence>
<proteinExistence type="predicted"/>
<reference evidence="2 3" key="1">
    <citation type="journal article" date="2015" name="Stand. Genomic Sci.">
        <title>Genomic Encyclopedia of Bacterial and Archaeal Type Strains, Phase III: the genomes of soil and plant-associated and newly described type strains.</title>
        <authorList>
            <person name="Whitman W.B."/>
            <person name="Woyke T."/>
            <person name="Klenk H.P."/>
            <person name="Zhou Y."/>
            <person name="Lilburn T.G."/>
            <person name="Beck B.J."/>
            <person name="De Vos P."/>
            <person name="Vandamme P."/>
            <person name="Eisen J.A."/>
            <person name="Garrity G."/>
            <person name="Hugenholtz P."/>
            <person name="Kyrpides N.C."/>
        </authorList>
    </citation>
    <scope>NUCLEOTIDE SEQUENCE [LARGE SCALE GENOMIC DNA]</scope>
    <source>
        <strain evidence="2 3">VKM Ac-2538</strain>
    </source>
</reference>
<dbReference type="RefSeq" id="WP_132191507.1">
    <property type="nucleotide sequence ID" value="NZ_SLWM01000011.1"/>
</dbReference>
<evidence type="ECO:0008006" key="4">
    <source>
        <dbReference type="Google" id="ProtNLM"/>
    </source>
</evidence>
<sequence length="109" mass="11299">MKRLEWVAVSTGISGLALPVLLATGLPQPLRAVAAFALIGFVPGFAVTRLMGFGDRLALVVVAVALSLALTAAVSTGLLYLTAWSWLRCVYVLGAVTLVASAARLGRFA</sequence>
<name>A0ABY2BFP6_9ACTN</name>
<feature type="transmembrane region" description="Helical" evidence="1">
    <location>
        <begin position="85"/>
        <end position="105"/>
    </location>
</feature>
<keyword evidence="1" id="KW-0812">Transmembrane</keyword>
<comment type="caution">
    <text evidence="2">The sequence shown here is derived from an EMBL/GenBank/DDBJ whole genome shotgun (WGS) entry which is preliminary data.</text>
</comment>
<protein>
    <recommendedName>
        <fullName evidence="4">DUF3147 family protein</fullName>
    </recommendedName>
</protein>
<evidence type="ECO:0000313" key="2">
    <source>
        <dbReference type="EMBL" id="TCO18850.1"/>
    </source>
</evidence>
<gene>
    <name evidence="2" type="ORF">EV644_11188</name>
</gene>
<accession>A0ABY2BFP6</accession>